<evidence type="ECO:0000256" key="2">
    <source>
        <dbReference type="SAM" id="MobiDB-lite"/>
    </source>
</evidence>
<keyword evidence="4" id="KW-1185">Reference proteome</keyword>
<dbReference type="EMBL" id="JAHUZN010000004">
    <property type="protein sequence ID" value="KAG8496776.1"/>
    <property type="molecule type" value="Genomic_DNA"/>
</dbReference>
<sequence>MFIAAFVDIVREGSRKGMDDNQFLLFKTSKWKSKREEKQHRAKMQGTGGGAEAGSHSKRPRTDPERHKLYREIKNWMFEELQLVEIDYHEKLQELAENKNELERCRSELGDKENEIQQHKATLESQKASMELMEQTVVHIMAHLGLNCTSFKEKYVADHQGSATVTANFQTSMADFCQPMGVGQYQTSIAASTAAGSSSSAGAWINSAARSPFGTNDILSKYGDPNNIGNHVGSDLAAGVLINSDAANYDSCEFGVPNNEDFLLSDFIDDLDGVVTDLLQEIIMRMMVVLSPRFLDAGFQLCENPSSESLWQWPPDPLFIS</sequence>
<evidence type="ECO:0000313" key="3">
    <source>
        <dbReference type="EMBL" id="KAG8496776.1"/>
    </source>
</evidence>
<feature type="region of interest" description="Disordered" evidence="2">
    <location>
        <begin position="34"/>
        <end position="66"/>
    </location>
</feature>
<dbReference type="AlphaFoldDB" id="A0A8J6D6E9"/>
<feature type="coiled-coil region" evidence="1">
    <location>
        <begin position="88"/>
        <end position="136"/>
    </location>
</feature>
<comment type="caution">
    <text evidence="3">The sequence shown here is derived from an EMBL/GenBank/DDBJ whole genome shotgun (WGS) entry which is preliminary data.</text>
</comment>
<keyword evidence="1" id="KW-0175">Coiled coil</keyword>
<proteinExistence type="predicted"/>
<evidence type="ECO:0000256" key="1">
    <source>
        <dbReference type="SAM" id="Coils"/>
    </source>
</evidence>
<reference evidence="3 4" key="1">
    <citation type="journal article" date="2021" name="bioRxiv">
        <title>The Gossypium anomalum genome as a resource for cotton improvement and evolutionary analysis of hybrid incompatibility.</title>
        <authorList>
            <person name="Grover C.E."/>
            <person name="Yuan D."/>
            <person name="Arick M.A."/>
            <person name="Miller E.R."/>
            <person name="Hu G."/>
            <person name="Peterson D.G."/>
            <person name="Wendel J.F."/>
            <person name="Udall J.A."/>
        </authorList>
    </citation>
    <scope>NUCLEOTIDE SEQUENCE [LARGE SCALE GENOMIC DNA]</scope>
    <source>
        <strain evidence="3">JFW-Udall</strain>
        <tissue evidence="3">Leaf</tissue>
    </source>
</reference>
<dbReference type="Proteomes" id="UP000701853">
    <property type="component" value="Chromosome 4"/>
</dbReference>
<accession>A0A8J6D6E9</accession>
<organism evidence="3 4">
    <name type="scientific">Gossypium anomalum</name>
    <dbReference type="NCBI Taxonomy" id="47600"/>
    <lineage>
        <taxon>Eukaryota</taxon>
        <taxon>Viridiplantae</taxon>
        <taxon>Streptophyta</taxon>
        <taxon>Embryophyta</taxon>
        <taxon>Tracheophyta</taxon>
        <taxon>Spermatophyta</taxon>
        <taxon>Magnoliopsida</taxon>
        <taxon>eudicotyledons</taxon>
        <taxon>Gunneridae</taxon>
        <taxon>Pentapetalae</taxon>
        <taxon>rosids</taxon>
        <taxon>malvids</taxon>
        <taxon>Malvales</taxon>
        <taxon>Malvaceae</taxon>
        <taxon>Malvoideae</taxon>
        <taxon>Gossypium</taxon>
    </lineage>
</organism>
<protein>
    <submittedName>
        <fullName evidence="3">Uncharacterized protein</fullName>
    </submittedName>
</protein>
<gene>
    <name evidence="3" type="ORF">CXB51_007997</name>
</gene>
<dbReference type="OrthoDB" id="981938at2759"/>
<name>A0A8J6D6E9_9ROSI</name>
<evidence type="ECO:0000313" key="4">
    <source>
        <dbReference type="Proteomes" id="UP000701853"/>
    </source>
</evidence>